<name>A0A8R2M2F0_BOMMO</name>
<protein>
    <recommendedName>
        <fullName evidence="7">HIG1 domain-containing protein</fullName>
    </recommendedName>
</protein>
<reference evidence="9" key="1">
    <citation type="journal article" date="2008" name="Insect Biochem. Mol. Biol.">
        <title>The genome of a lepidopteran model insect, the silkworm Bombyx mori.</title>
        <authorList>
            <consortium name="International Silkworm Genome Consortium"/>
        </authorList>
    </citation>
    <scope>NUCLEOTIDE SEQUENCE [LARGE SCALE GENOMIC DNA]</scope>
    <source>
        <strain evidence="9">p50T</strain>
    </source>
</reference>
<dbReference type="InterPro" id="IPR050355">
    <property type="entry name" value="RCF1"/>
</dbReference>
<keyword evidence="3 6" id="KW-1133">Transmembrane helix</keyword>
<dbReference type="PANTHER" id="PTHR12297:SF3">
    <property type="entry name" value="HIG1 DOMAIN FAMILY MEMBER 1A"/>
    <property type="match status" value="1"/>
</dbReference>
<gene>
    <name evidence="8" type="primary">101741941</name>
</gene>
<organism evidence="8 9">
    <name type="scientific">Bombyx mori</name>
    <name type="common">Silk moth</name>
    <dbReference type="NCBI Taxonomy" id="7091"/>
    <lineage>
        <taxon>Eukaryota</taxon>
        <taxon>Metazoa</taxon>
        <taxon>Ecdysozoa</taxon>
        <taxon>Arthropoda</taxon>
        <taxon>Hexapoda</taxon>
        <taxon>Insecta</taxon>
        <taxon>Pterygota</taxon>
        <taxon>Neoptera</taxon>
        <taxon>Endopterygota</taxon>
        <taxon>Lepidoptera</taxon>
        <taxon>Glossata</taxon>
        <taxon>Ditrysia</taxon>
        <taxon>Bombycoidea</taxon>
        <taxon>Bombycidae</taxon>
        <taxon>Bombycinae</taxon>
        <taxon>Bombyx</taxon>
    </lineage>
</organism>
<dbReference type="GO" id="GO:0097250">
    <property type="term" value="P:mitochondrial respirasome assembly"/>
    <property type="evidence" value="ECO:0007669"/>
    <property type="project" value="TreeGrafter"/>
</dbReference>
<dbReference type="InterPro" id="IPR007667">
    <property type="entry name" value="Hypoxia_induced_domain"/>
</dbReference>
<dbReference type="GO" id="GO:0031966">
    <property type="term" value="C:mitochondrial membrane"/>
    <property type="evidence" value="ECO:0007669"/>
    <property type="project" value="UniProtKB-SubCell"/>
</dbReference>
<dbReference type="Proteomes" id="UP000005204">
    <property type="component" value="Unassembled WGS sequence"/>
</dbReference>
<feature type="transmembrane region" description="Helical" evidence="6">
    <location>
        <begin position="99"/>
        <end position="117"/>
    </location>
</feature>
<accession>A0A8R2M2F0</accession>
<evidence type="ECO:0000313" key="8">
    <source>
        <dbReference type="EnsemblMetazoa" id="XP_037871765.1"/>
    </source>
</evidence>
<keyword evidence="5 6" id="KW-0472">Membrane</keyword>
<dbReference type="EnsemblMetazoa" id="XM_038015837.1">
    <property type="protein sequence ID" value="XP_037871765.1"/>
    <property type="gene ID" value="LOC101741941"/>
</dbReference>
<dbReference type="AlphaFoldDB" id="A0A8R2M2F0"/>
<comment type="subcellular location">
    <subcellularLocation>
        <location evidence="1">Mitochondrion membrane</location>
    </subcellularLocation>
</comment>
<evidence type="ECO:0000256" key="3">
    <source>
        <dbReference type="ARBA" id="ARBA00022989"/>
    </source>
</evidence>
<sequence>MSIQSCDLDKDENHNDTVNCYLIFSFNAFNYYKKMSQEKPIFDYHEESQTEKLARKSKESPFMVIGITGLVAAVGYGAYAYKRRGAMSTSVFLMQFRVIAQGTVVGALTAGMMYTLYKNHFNKLKGNEH</sequence>
<evidence type="ECO:0000256" key="2">
    <source>
        <dbReference type="ARBA" id="ARBA00022692"/>
    </source>
</evidence>
<evidence type="ECO:0000256" key="4">
    <source>
        <dbReference type="ARBA" id="ARBA00023128"/>
    </source>
</evidence>
<evidence type="ECO:0000256" key="5">
    <source>
        <dbReference type="ARBA" id="ARBA00023136"/>
    </source>
</evidence>
<evidence type="ECO:0000259" key="7">
    <source>
        <dbReference type="PROSITE" id="PS51503"/>
    </source>
</evidence>
<evidence type="ECO:0000256" key="1">
    <source>
        <dbReference type="ARBA" id="ARBA00004325"/>
    </source>
</evidence>
<reference evidence="8" key="2">
    <citation type="submission" date="2022-06" db="UniProtKB">
        <authorList>
            <consortium name="EnsemblMetazoa"/>
        </authorList>
    </citation>
    <scope>IDENTIFICATION</scope>
    <source>
        <strain evidence="8">p50T (Dazao)</strain>
    </source>
</reference>
<evidence type="ECO:0000313" key="9">
    <source>
        <dbReference type="Proteomes" id="UP000005204"/>
    </source>
</evidence>
<keyword evidence="2 6" id="KW-0812">Transmembrane</keyword>
<dbReference type="PANTHER" id="PTHR12297">
    <property type="entry name" value="HYPOXIA-INDUCBILE GENE 1 HIG1 -RELATED"/>
    <property type="match status" value="1"/>
</dbReference>
<dbReference type="Gene3D" id="6.10.140.1320">
    <property type="match status" value="1"/>
</dbReference>
<feature type="domain" description="HIG1" evidence="7">
    <location>
        <begin position="34"/>
        <end position="126"/>
    </location>
</feature>
<evidence type="ECO:0000256" key="6">
    <source>
        <dbReference type="SAM" id="Phobius"/>
    </source>
</evidence>
<dbReference type="Pfam" id="PF04588">
    <property type="entry name" value="HIG_1_N"/>
    <property type="match status" value="1"/>
</dbReference>
<keyword evidence="9" id="KW-1185">Reference proteome</keyword>
<proteinExistence type="predicted"/>
<feature type="transmembrane region" description="Helical" evidence="6">
    <location>
        <begin position="62"/>
        <end position="79"/>
    </location>
</feature>
<keyword evidence="4" id="KW-0496">Mitochondrion</keyword>
<dbReference type="PROSITE" id="PS51503">
    <property type="entry name" value="HIG1"/>
    <property type="match status" value="1"/>
</dbReference>